<dbReference type="AlphaFoldDB" id="A0A378XD30"/>
<dbReference type="SUPFAM" id="SSF53756">
    <property type="entry name" value="UDP-Glycosyltransferase/glycogen phosphorylase"/>
    <property type="match status" value="1"/>
</dbReference>
<evidence type="ECO:0000313" key="4">
    <source>
        <dbReference type="EMBL" id="SUA50692.1"/>
    </source>
</evidence>
<comment type="similarity">
    <text evidence="1">Belongs to the UDP-N-acetylglucosamine 2-epimerase family.</text>
</comment>
<dbReference type="OrthoDB" id="9803238at2"/>
<proteinExistence type="inferred from homology"/>
<dbReference type="PANTHER" id="PTHR43174">
    <property type="entry name" value="UDP-N-ACETYLGLUCOSAMINE 2-EPIMERASE"/>
    <property type="match status" value="1"/>
</dbReference>
<evidence type="ECO:0000313" key="5">
    <source>
        <dbReference type="Proteomes" id="UP000254603"/>
    </source>
</evidence>
<dbReference type="NCBIfam" id="TIGR00236">
    <property type="entry name" value="wecB"/>
    <property type="match status" value="1"/>
</dbReference>
<accession>A0A378XD30</accession>
<organism evidence="4 5">
    <name type="scientific">Oligella ureolytica</name>
    <dbReference type="NCBI Taxonomy" id="90244"/>
    <lineage>
        <taxon>Bacteria</taxon>
        <taxon>Pseudomonadati</taxon>
        <taxon>Pseudomonadota</taxon>
        <taxon>Betaproteobacteria</taxon>
        <taxon>Burkholderiales</taxon>
        <taxon>Alcaligenaceae</taxon>
        <taxon>Oligella</taxon>
    </lineage>
</organism>
<dbReference type="Pfam" id="PF02350">
    <property type="entry name" value="Epimerase_2"/>
    <property type="match status" value="1"/>
</dbReference>
<dbReference type="CDD" id="cd03786">
    <property type="entry name" value="GTB_UDP-GlcNAc_2-Epimerase"/>
    <property type="match status" value="1"/>
</dbReference>
<sequence>MKKILTIIGARPQFIKASVVSKAILETEGLTEVLVHTGQHFDANMSDVFFDQLGIPRPDYQLNINSGSHGDMTGRMLIEIEKVLLQEKPDWVLVYGDTNSTLAGALSAAKLHIPVAHVEAGLRSFNMQMPEEINRILTDQISSVLFCPTDSAMANLEREGFNDKPIQVLQVGDVMQDSAEFFAQRANAPQGFAVADGFILATLHRAENTDNPERLAEIVKALNYLHHNVAPVVLPLHPRTRNVIAQQGLSLNVHLIEPVGYLEMIWLLQRTGLVLTDSGGVQKEAFFFGKACVTMRDQTEWVELIEVGANELVGADTLKIIEASKRNLGRVVKDEKELYGGGRASFAIADILSKEY</sequence>
<dbReference type="Proteomes" id="UP000254603">
    <property type="component" value="Unassembled WGS sequence"/>
</dbReference>
<dbReference type="InterPro" id="IPR003331">
    <property type="entry name" value="UDP_GlcNAc_Epimerase_2_dom"/>
</dbReference>
<dbReference type="PANTHER" id="PTHR43174:SF1">
    <property type="entry name" value="UDP-N-ACETYLGLUCOSAMINE 2-EPIMERASE"/>
    <property type="match status" value="1"/>
</dbReference>
<evidence type="ECO:0000256" key="1">
    <source>
        <dbReference type="RuleBase" id="RU003513"/>
    </source>
</evidence>
<feature type="domain" description="UDP-N-acetylglucosamine 2-epimerase" evidence="2">
    <location>
        <begin position="23"/>
        <end position="352"/>
    </location>
</feature>
<dbReference type="RefSeq" id="WP_018574484.1">
    <property type="nucleotide sequence ID" value="NZ_CP065725.1"/>
</dbReference>
<evidence type="ECO:0000259" key="2">
    <source>
        <dbReference type="Pfam" id="PF02350"/>
    </source>
</evidence>
<dbReference type="EMBL" id="UGSB01000001">
    <property type="protein sequence ID" value="SUA50692.1"/>
    <property type="molecule type" value="Genomic_DNA"/>
</dbReference>
<keyword evidence="1 4" id="KW-0413">Isomerase</keyword>
<reference evidence="4 5" key="1">
    <citation type="submission" date="2018-06" db="EMBL/GenBank/DDBJ databases">
        <authorList>
            <consortium name="Pathogen Informatics"/>
            <person name="Doyle S."/>
        </authorList>
    </citation>
    <scope>NUCLEOTIDE SEQUENCE [LARGE SCALE GENOMIC DNA]</scope>
    <source>
        <strain evidence="4 5">NCTC11997</strain>
    </source>
</reference>
<name>A0A378XD30_9BURK</name>
<evidence type="ECO:0000313" key="3">
    <source>
        <dbReference type="EMBL" id="QPT40319.1"/>
    </source>
</evidence>
<dbReference type="Proteomes" id="UP000594903">
    <property type="component" value="Chromosome"/>
</dbReference>
<dbReference type="InterPro" id="IPR029767">
    <property type="entry name" value="WecB-like"/>
</dbReference>
<evidence type="ECO:0000313" key="6">
    <source>
        <dbReference type="Proteomes" id="UP000594903"/>
    </source>
</evidence>
<keyword evidence="6" id="KW-1185">Reference proteome</keyword>
<dbReference type="EMBL" id="CP065725">
    <property type="protein sequence ID" value="QPT40319.1"/>
    <property type="molecule type" value="Genomic_DNA"/>
</dbReference>
<gene>
    <name evidence="4" type="primary">wecB</name>
    <name evidence="3" type="ORF">I6G29_01430</name>
    <name evidence="4" type="ORF">NCTC11997_00329</name>
</gene>
<reference evidence="3 6" key="2">
    <citation type="submission" date="2020-12" db="EMBL/GenBank/DDBJ databases">
        <title>FDA dAtabase for Regulatory Grade micrObial Sequences (FDA-ARGOS): Supporting development and validation of Infectious Disease Dx tests.</title>
        <authorList>
            <person name="Sproer C."/>
            <person name="Gronow S."/>
            <person name="Severitt S."/>
            <person name="Schroder I."/>
            <person name="Tallon L."/>
            <person name="Sadzewicz L."/>
            <person name="Zhao X."/>
            <person name="Boylan J."/>
            <person name="Ott S."/>
            <person name="Bowen H."/>
            <person name="Vavikolanu K."/>
            <person name="Mehta A."/>
            <person name="Aluvathingal J."/>
            <person name="Nadendla S."/>
            <person name="Lowell S."/>
            <person name="Myers T."/>
            <person name="Yan Y."/>
            <person name="Sichtig H."/>
        </authorList>
    </citation>
    <scope>NUCLEOTIDE SEQUENCE [LARGE SCALE GENOMIC DNA]</scope>
    <source>
        <strain evidence="3 6">FDAARGOS_872</strain>
    </source>
</reference>
<dbReference type="STRING" id="1122619.GCA_000373745_01302"/>
<dbReference type="Gene3D" id="3.40.50.2000">
    <property type="entry name" value="Glycogen Phosphorylase B"/>
    <property type="match status" value="2"/>
</dbReference>
<dbReference type="GO" id="GO:0008761">
    <property type="term" value="F:UDP-N-acetylglucosamine 2-epimerase activity"/>
    <property type="evidence" value="ECO:0007669"/>
    <property type="project" value="UniProtKB-EC"/>
</dbReference>
<dbReference type="EC" id="5.1.3.14" evidence="3 4"/>
<protein>
    <submittedName>
        <fullName evidence="3 4">UDP-N-acetylglucosamine 2-epimerase</fullName>
        <ecNumber evidence="3 4">5.1.3.14</ecNumber>
    </submittedName>
</protein>